<gene>
    <name evidence="8" type="ORF">ACFQ21_03245</name>
</gene>
<organism evidence="8 9">
    <name type="scientific">Ohtaekwangia kribbensis</name>
    <dbReference type="NCBI Taxonomy" id="688913"/>
    <lineage>
        <taxon>Bacteria</taxon>
        <taxon>Pseudomonadati</taxon>
        <taxon>Bacteroidota</taxon>
        <taxon>Cytophagia</taxon>
        <taxon>Cytophagales</taxon>
        <taxon>Fulvivirgaceae</taxon>
        <taxon>Ohtaekwangia</taxon>
    </lineage>
</organism>
<evidence type="ECO:0000313" key="9">
    <source>
        <dbReference type="Proteomes" id="UP001597112"/>
    </source>
</evidence>
<dbReference type="Gene3D" id="1.10.10.10">
    <property type="entry name" value="Winged helix-like DNA-binding domain superfamily/Winged helix DNA-binding domain"/>
    <property type="match status" value="1"/>
</dbReference>
<dbReference type="InterPro" id="IPR013325">
    <property type="entry name" value="RNA_pol_sigma_r2"/>
</dbReference>
<comment type="similarity">
    <text evidence="1">Belongs to the sigma-70 factor family. ECF subfamily.</text>
</comment>
<keyword evidence="2" id="KW-0805">Transcription regulation</keyword>
<feature type="domain" description="RNA polymerase sigma-70 region 2" evidence="6">
    <location>
        <begin position="28"/>
        <end position="94"/>
    </location>
</feature>
<name>A0ABW3JXN0_9BACT</name>
<protein>
    <submittedName>
        <fullName evidence="8">RNA polymerase sigma factor</fullName>
    </submittedName>
</protein>
<reference evidence="9" key="1">
    <citation type="journal article" date="2019" name="Int. J. Syst. Evol. Microbiol.">
        <title>The Global Catalogue of Microorganisms (GCM) 10K type strain sequencing project: providing services to taxonomists for standard genome sequencing and annotation.</title>
        <authorList>
            <consortium name="The Broad Institute Genomics Platform"/>
            <consortium name="The Broad Institute Genome Sequencing Center for Infectious Disease"/>
            <person name="Wu L."/>
            <person name="Ma J."/>
        </authorList>
    </citation>
    <scope>NUCLEOTIDE SEQUENCE [LARGE SCALE GENOMIC DNA]</scope>
    <source>
        <strain evidence="9">CCUG 58938</strain>
    </source>
</reference>
<dbReference type="RefSeq" id="WP_377574772.1">
    <property type="nucleotide sequence ID" value="NZ_JBHTKA010000001.1"/>
</dbReference>
<comment type="caution">
    <text evidence="8">The sequence shown here is derived from an EMBL/GenBank/DDBJ whole genome shotgun (WGS) entry which is preliminary data.</text>
</comment>
<dbReference type="InterPro" id="IPR014284">
    <property type="entry name" value="RNA_pol_sigma-70_dom"/>
</dbReference>
<evidence type="ECO:0000259" key="7">
    <source>
        <dbReference type="Pfam" id="PF08281"/>
    </source>
</evidence>
<keyword evidence="9" id="KW-1185">Reference proteome</keyword>
<dbReference type="SUPFAM" id="SSF88659">
    <property type="entry name" value="Sigma3 and sigma4 domains of RNA polymerase sigma factors"/>
    <property type="match status" value="1"/>
</dbReference>
<dbReference type="InterPro" id="IPR039425">
    <property type="entry name" value="RNA_pol_sigma-70-like"/>
</dbReference>
<keyword evidence="5" id="KW-0804">Transcription</keyword>
<dbReference type="Proteomes" id="UP001597112">
    <property type="component" value="Unassembled WGS sequence"/>
</dbReference>
<dbReference type="Pfam" id="PF04542">
    <property type="entry name" value="Sigma70_r2"/>
    <property type="match status" value="1"/>
</dbReference>
<keyword evidence="3" id="KW-0731">Sigma factor</keyword>
<dbReference type="Gene3D" id="1.10.1740.10">
    <property type="match status" value="1"/>
</dbReference>
<proteinExistence type="inferred from homology"/>
<evidence type="ECO:0000256" key="1">
    <source>
        <dbReference type="ARBA" id="ARBA00010641"/>
    </source>
</evidence>
<accession>A0ABW3JXN0</accession>
<evidence type="ECO:0000256" key="3">
    <source>
        <dbReference type="ARBA" id="ARBA00023082"/>
    </source>
</evidence>
<dbReference type="PANTHER" id="PTHR43133:SF8">
    <property type="entry name" value="RNA POLYMERASE SIGMA FACTOR HI_1459-RELATED"/>
    <property type="match status" value="1"/>
</dbReference>
<dbReference type="EMBL" id="JBHTKA010000001">
    <property type="protein sequence ID" value="MFD0998301.1"/>
    <property type="molecule type" value="Genomic_DNA"/>
</dbReference>
<keyword evidence="4" id="KW-0238">DNA-binding</keyword>
<dbReference type="InterPro" id="IPR013249">
    <property type="entry name" value="RNA_pol_sigma70_r4_t2"/>
</dbReference>
<dbReference type="NCBIfam" id="TIGR02937">
    <property type="entry name" value="sigma70-ECF"/>
    <property type="match status" value="1"/>
</dbReference>
<evidence type="ECO:0000313" key="8">
    <source>
        <dbReference type="EMBL" id="MFD0998301.1"/>
    </source>
</evidence>
<evidence type="ECO:0000256" key="4">
    <source>
        <dbReference type="ARBA" id="ARBA00023125"/>
    </source>
</evidence>
<dbReference type="PANTHER" id="PTHR43133">
    <property type="entry name" value="RNA POLYMERASE ECF-TYPE SIGMA FACTO"/>
    <property type="match status" value="1"/>
</dbReference>
<evidence type="ECO:0000259" key="6">
    <source>
        <dbReference type="Pfam" id="PF04542"/>
    </source>
</evidence>
<feature type="domain" description="RNA polymerase sigma factor 70 region 4 type 2" evidence="7">
    <location>
        <begin position="128"/>
        <end position="174"/>
    </location>
</feature>
<evidence type="ECO:0000256" key="5">
    <source>
        <dbReference type="ARBA" id="ARBA00023163"/>
    </source>
</evidence>
<dbReference type="SUPFAM" id="SSF88946">
    <property type="entry name" value="Sigma2 domain of RNA polymerase sigma factors"/>
    <property type="match status" value="1"/>
</dbReference>
<sequence length="243" mass="27995">MRLDLLRYNDEELVAVAGRGDHKAAEVLFARHTGFVMRLVKQLGRNAAEAEDATQDIWAIVWEHLPQFKQQSSFTTWLYRITVNHVLQQMRRERSLQRQQAFAAADDTLAEETIFPDNFLNDYFSGVLLCLSEDQRMTLVLADIFRMDHQAAARVLKITPDNYRQKLSRSRKDLRNWMAGKCSLLRSGQACQCPRKKQCFIDDGRVNAQTGKFDTARIRKVQEYIASQLQQADYAAIASAQIH</sequence>
<evidence type="ECO:0000256" key="2">
    <source>
        <dbReference type="ARBA" id="ARBA00023015"/>
    </source>
</evidence>
<dbReference type="InterPro" id="IPR036388">
    <property type="entry name" value="WH-like_DNA-bd_sf"/>
</dbReference>
<dbReference type="InterPro" id="IPR013324">
    <property type="entry name" value="RNA_pol_sigma_r3/r4-like"/>
</dbReference>
<dbReference type="Pfam" id="PF08281">
    <property type="entry name" value="Sigma70_r4_2"/>
    <property type="match status" value="1"/>
</dbReference>
<dbReference type="InterPro" id="IPR007627">
    <property type="entry name" value="RNA_pol_sigma70_r2"/>
</dbReference>